<evidence type="ECO:0000256" key="5">
    <source>
        <dbReference type="ARBA" id="ARBA00031449"/>
    </source>
</evidence>
<dbReference type="AlphaFoldDB" id="A0A1I0R6P2"/>
<dbReference type="NCBIfam" id="TIGR03112">
    <property type="entry name" value="6_pyr_pter_rel"/>
    <property type="match status" value="1"/>
</dbReference>
<comment type="catalytic activity">
    <reaction evidence="6">
        <text>7,8-dihydroneopterin 3'-triphosphate + H2O = 6-carboxy-5,6,7,8-tetrahydropterin + triphosphate + acetaldehyde + 2 H(+)</text>
        <dbReference type="Rhea" id="RHEA:27966"/>
        <dbReference type="ChEBI" id="CHEBI:15343"/>
        <dbReference type="ChEBI" id="CHEBI:15377"/>
        <dbReference type="ChEBI" id="CHEBI:15378"/>
        <dbReference type="ChEBI" id="CHEBI:18036"/>
        <dbReference type="ChEBI" id="CHEBI:58462"/>
        <dbReference type="ChEBI" id="CHEBI:61032"/>
        <dbReference type="EC" id="4.1.2.50"/>
    </reaction>
</comment>
<evidence type="ECO:0000256" key="4">
    <source>
        <dbReference type="ARBA" id="ARBA00018141"/>
    </source>
</evidence>
<feature type="transmembrane region" description="Helical" evidence="7">
    <location>
        <begin position="12"/>
        <end position="30"/>
    </location>
</feature>
<feature type="transmembrane region" description="Helical" evidence="7">
    <location>
        <begin position="169"/>
        <end position="189"/>
    </location>
</feature>
<evidence type="ECO:0000313" key="8">
    <source>
        <dbReference type="EMBL" id="SEW36243.1"/>
    </source>
</evidence>
<name>A0A1I0R6P2_9FIRM</name>
<sequence length="486" mass="56765">MGRNKDKKNRFIIVASVIVLGVILLVLLILDINNTVNKTLSAYNDNQNLLANTLLKTAVVQAENDSSELKDIIQFNVDENFPTSSSSYCIFAKNDNIIFLKDENTSSTLIDERISNYFDGNNVSSKDNQKYIISTAQTQNDGDNYTFVICTRQNYLLKQVKFNELRLHALGYFIIYGVILLMIIIYLLYKSRADEKRNRTLGEAAKNNRMIIEKLGNDKTKNYVNLDRDEVDSFYSRTIVDEVIACMSEEEKKKCIEIDILVQNLKIEHFILITIILGRIKAGGSLACYWEENQFKVLLFNSNKEEVEEFIDRFMNKYRTDSEEKVEELKIIATRFGRKIMEYSQYKYNFYLNASHSIYINGNKGERHPHTWQISLYVVNSKDTFIMFNEVEKLIEDYLGQYQEKYMNECPPFDTMNPTLENIAHYFMEELQKNLNPLNWVIFTMEISETPSRSYIISNVENNIISDVEKKNIAEKILEKNRIKNQ</sequence>
<dbReference type="Pfam" id="PF01242">
    <property type="entry name" value="PTPS"/>
    <property type="match status" value="1"/>
</dbReference>
<comment type="pathway">
    <text evidence="1">Purine metabolism; 7-cyano-7-deazaguanine biosynthesis.</text>
</comment>
<accession>A0A1I0R6P2</accession>
<evidence type="ECO:0000256" key="3">
    <source>
        <dbReference type="ARBA" id="ARBA00012982"/>
    </source>
</evidence>
<dbReference type="Gene3D" id="3.30.479.10">
    <property type="entry name" value="6-pyruvoyl tetrahydropterin synthase/QueD"/>
    <property type="match status" value="1"/>
</dbReference>
<comment type="similarity">
    <text evidence="2">Belongs to the PTPS family. QueD subfamily.</text>
</comment>
<protein>
    <recommendedName>
        <fullName evidence="4">6-carboxy-5,6,7,8-tetrahydropterin synthase</fullName>
        <ecNumber evidence="3">4.1.2.50</ecNumber>
    </recommendedName>
    <alternativeName>
        <fullName evidence="5">Queuosine biosynthesis protein QueD</fullName>
    </alternativeName>
</protein>
<dbReference type="EMBL" id="FOJI01000012">
    <property type="protein sequence ID" value="SEW36243.1"/>
    <property type="molecule type" value="Genomic_DNA"/>
</dbReference>
<dbReference type="SUPFAM" id="SSF55620">
    <property type="entry name" value="Tetrahydrobiopterin biosynthesis enzymes-like"/>
    <property type="match status" value="1"/>
</dbReference>
<proteinExistence type="inferred from homology"/>
<dbReference type="STRING" id="99656.SAMN05421659_11273"/>
<evidence type="ECO:0000256" key="6">
    <source>
        <dbReference type="ARBA" id="ARBA00048807"/>
    </source>
</evidence>
<reference evidence="8 9" key="1">
    <citation type="submission" date="2016-10" db="EMBL/GenBank/DDBJ databases">
        <authorList>
            <person name="de Groot N.N."/>
        </authorList>
    </citation>
    <scope>NUCLEOTIDE SEQUENCE [LARGE SCALE GENOMIC DNA]</scope>
    <source>
        <strain evidence="8 9">DSM 9179</strain>
    </source>
</reference>
<keyword evidence="7" id="KW-1133">Transmembrane helix</keyword>
<evidence type="ECO:0000313" key="9">
    <source>
        <dbReference type="Proteomes" id="UP000199701"/>
    </source>
</evidence>
<keyword evidence="9" id="KW-1185">Reference proteome</keyword>
<dbReference type="Proteomes" id="UP000199701">
    <property type="component" value="Unassembled WGS sequence"/>
</dbReference>
<evidence type="ECO:0000256" key="2">
    <source>
        <dbReference type="ARBA" id="ARBA00008900"/>
    </source>
</evidence>
<dbReference type="GO" id="GO:0070497">
    <property type="term" value="F:6-carboxytetrahydropterin synthase activity"/>
    <property type="evidence" value="ECO:0007669"/>
    <property type="project" value="UniProtKB-EC"/>
</dbReference>
<dbReference type="UniPathway" id="UPA00391"/>
<dbReference type="InterPro" id="IPR017543">
    <property type="entry name" value="6-PTP_synth-rel_bac"/>
</dbReference>
<keyword evidence="7" id="KW-0812">Transmembrane</keyword>
<dbReference type="EC" id="4.1.2.50" evidence="3"/>
<evidence type="ECO:0000256" key="1">
    <source>
        <dbReference type="ARBA" id="ARBA00005061"/>
    </source>
</evidence>
<dbReference type="RefSeq" id="WP_242941052.1">
    <property type="nucleotide sequence ID" value="NZ_FOJI01000012.1"/>
</dbReference>
<dbReference type="InterPro" id="IPR007115">
    <property type="entry name" value="6-PTP_synth/QueD"/>
</dbReference>
<dbReference type="InterPro" id="IPR038418">
    <property type="entry name" value="6-PTP_synth/QueD_sf"/>
</dbReference>
<gene>
    <name evidence="8" type="ORF">SAMN05421659_11273</name>
</gene>
<keyword evidence="7" id="KW-0472">Membrane</keyword>
<organism evidence="8 9">
    <name type="scientific">[Clostridium] fimetarium</name>
    <dbReference type="NCBI Taxonomy" id="99656"/>
    <lineage>
        <taxon>Bacteria</taxon>
        <taxon>Bacillati</taxon>
        <taxon>Bacillota</taxon>
        <taxon>Clostridia</taxon>
        <taxon>Lachnospirales</taxon>
        <taxon>Lachnospiraceae</taxon>
    </lineage>
</organism>
<evidence type="ECO:0000256" key="7">
    <source>
        <dbReference type="SAM" id="Phobius"/>
    </source>
</evidence>